<keyword evidence="1" id="KW-0732">Signal</keyword>
<reference evidence="2" key="1">
    <citation type="journal article" date="2021" name="Sci. Rep.">
        <title>Diploid genomic architecture of Nitzschia inconspicua, an elite biomass production diatom.</title>
        <authorList>
            <person name="Oliver A."/>
            <person name="Podell S."/>
            <person name="Pinowska A."/>
            <person name="Traller J.C."/>
            <person name="Smith S.R."/>
            <person name="McClure R."/>
            <person name="Beliaev A."/>
            <person name="Bohutskyi P."/>
            <person name="Hill E.A."/>
            <person name="Rabines A."/>
            <person name="Zheng H."/>
            <person name="Allen L.Z."/>
            <person name="Kuo A."/>
            <person name="Grigoriev I.V."/>
            <person name="Allen A.E."/>
            <person name="Hazlebeck D."/>
            <person name="Allen E.E."/>
        </authorList>
    </citation>
    <scope>NUCLEOTIDE SEQUENCE</scope>
    <source>
        <strain evidence="2">Hildebrandi</strain>
    </source>
</reference>
<evidence type="ECO:0000256" key="1">
    <source>
        <dbReference type="SAM" id="SignalP"/>
    </source>
</evidence>
<name>A0A9K3Q5P6_9STRA</name>
<feature type="chain" id="PRO_5039898943" description="DDE Tnp4 domain-containing protein" evidence="1">
    <location>
        <begin position="23"/>
        <end position="347"/>
    </location>
</feature>
<dbReference type="Proteomes" id="UP000693970">
    <property type="component" value="Unassembled WGS sequence"/>
</dbReference>
<evidence type="ECO:0000313" key="2">
    <source>
        <dbReference type="EMBL" id="KAG7371335.1"/>
    </source>
</evidence>
<evidence type="ECO:0008006" key="4">
    <source>
        <dbReference type="Google" id="ProtNLM"/>
    </source>
</evidence>
<gene>
    <name evidence="2" type="ORF">IV203_019905</name>
</gene>
<reference evidence="2" key="2">
    <citation type="submission" date="2021-04" db="EMBL/GenBank/DDBJ databases">
        <authorList>
            <person name="Podell S."/>
        </authorList>
    </citation>
    <scope>NUCLEOTIDE SEQUENCE</scope>
    <source>
        <strain evidence="2">Hildebrandi</strain>
    </source>
</reference>
<accession>A0A9K3Q5P6</accession>
<feature type="signal peptide" evidence="1">
    <location>
        <begin position="1"/>
        <end position="22"/>
    </location>
</feature>
<dbReference type="OrthoDB" id="40315at2759"/>
<dbReference type="EMBL" id="JAGRRH010000004">
    <property type="protein sequence ID" value="KAG7371335.1"/>
    <property type="molecule type" value="Genomic_DNA"/>
</dbReference>
<evidence type="ECO:0000313" key="3">
    <source>
        <dbReference type="Proteomes" id="UP000693970"/>
    </source>
</evidence>
<dbReference type="AlphaFoldDB" id="A0A9K3Q5P6"/>
<sequence>MVPVVTLFLLTVSCLLPTATESTGYEPLWSVDIVCFLVVHILPPLSVDIVCSCGPIDRKDPATSSTDVVAYSTPRQQWGKKHSRTRNKNVSIIKNDEPPLPLASDDVEALLSLGLYLVGFGETPQGSSIIRMRCFRAFFSVGPKAIKSIHDDLNRKGHKVTSDKLSMAMNWLFTYDTEHVLSGRWKLNEKTIRESVRKVVQQVQSLKDDTIKWEDYTGDIISVDGVHCRIQEVRKDPGAKCRHDITTLRGEDDPGKGLIDQIPDGMRGIGDSAYRSEPTKMSVSQRGDGLEVKKFKARVNARQETLFSHLKAFNILNHAFRHGFDAHKQCFEACSVAVQFNCRTTTA</sequence>
<organism evidence="2 3">
    <name type="scientific">Nitzschia inconspicua</name>
    <dbReference type="NCBI Taxonomy" id="303405"/>
    <lineage>
        <taxon>Eukaryota</taxon>
        <taxon>Sar</taxon>
        <taxon>Stramenopiles</taxon>
        <taxon>Ochrophyta</taxon>
        <taxon>Bacillariophyta</taxon>
        <taxon>Bacillariophyceae</taxon>
        <taxon>Bacillariophycidae</taxon>
        <taxon>Bacillariales</taxon>
        <taxon>Bacillariaceae</taxon>
        <taxon>Nitzschia</taxon>
    </lineage>
</organism>
<comment type="caution">
    <text evidence="2">The sequence shown here is derived from an EMBL/GenBank/DDBJ whole genome shotgun (WGS) entry which is preliminary data.</text>
</comment>
<protein>
    <recommendedName>
        <fullName evidence="4">DDE Tnp4 domain-containing protein</fullName>
    </recommendedName>
</protein>
<proteinExistence type="predicted"/>
<keyword evidence="3" id="KW-1185">Reference proteome</keyword>